<dbReference type="SUPFAM" id="SSF49742">
    <property type="entry name" value="PHM/PNGase F"/>
    <property type="match status" value="1"/>
</dbReference>
<feature type="compositionally biased region" description="Low complexity" evidence="2">
    <location>
        <begin position="26"/>
        <end position="42"/>
    </location>
</feature>
<evidence type="ECO:0000256" key="2">
    <source>
        <dbReference type="SAM" id="MobiDB-lite"/>
    </source>
</evidence>
<protein>
    <recommendedName>
        <fullName evidence="5">Copper type II ascorbate-dependent monooxygenase C-terminal domain-containing protein</fullName>
    </recommendedName>
</protein>
<dbReference type="InterPro" id="IPR008977">
    <property type="entry name" value="PHM/PNGase_F_dom_sf"/>
</dbReference>
<feature type="region of interest" description="Disordered" evidence="2">
    <location>
        <begin position="24"/>
        <end position="45"/>
    </location>
</feature>
<dbReference type="Gene3D" id="2.60.120.230">
    <property type="match status" value="1"/>
</dbReference>
<keyword evidence="4" id="KW-1185">Reference proteome</keyword>
<evidence type="ECO:0008006" key="5">
    <source>
        <dbReference type="Google" id="ProtNLM"/>
    </source>
</evidence>
<keyword evidence="1" id="KW-1015">Disulfide bond</keyword>
<reference evidence="3" key="1">
    <citation type="submission" date="2021-08" db="EMBL/GenBank/DDBJ databases">
        <authorList>
            <person name="Stevens D.C."/>
        </authorList>
    </citation>
    <scope>NUCLEOTIDE SEQUENCE</scope>
    <source>
        <strain evidence="3">DSM 53165</strain>
    </source>
</reference>
<dbReference type="Proteomes" id="UP001139031">
    <property type="component" value="Unassembled WGS sequence"/>
</dbReference>
<evidence type="ECO:0000256" key="1">
    <source>
        <dbReference type="ARBA" id="ARBA00023157"/>
    </source>
</evidence>
<comment type="caution">
    <text evidence="3">The sequence shown here is derived from an EMBL/GenBank/DDBJ whole genome shotgun (WGS) entry which is preliminary data.</text>
</comment>
<name>A0ABS7THE6_9BACT</name>
<accession>A0ABS7THE6</accession>
<evidence type="ECO:0000313" key="3">
    <source>
        <dbReference type="EMBL" id="MBZ5707647.1"/>
    </source>
</evidence>
<dbReference type="PROSITE" id="PS51257">
    <property type="entry name" value="PROKAR_LIPOPROTEIN"/>
    <property type="match status" value="1"/>
</dbReference>
<gene>
    <name evidence="3" type="ORF">K7C98_00150</name>
</gene>
<dbReference type="InterPro" id="IPR014784">
    <property type="entry name" value="Cu2_ascorb_mOase-like_C"/>
</dbReference>
<dbReference type="EMBL" id="JAIRAU010000001">
    <property type="protein sequence ID" value="MBZ5707647.1"/>
    <property type="molecule type" value="Genomic_DNA"/>
</dbReference>
<dbReference type="RefSeq" id="WP_224189410.1">
    <property type="nucleotide sequence ID" value="NZ_JAIRAU010000001.1"/>
</dbReference>
<sequence length="516" mass="55014">MHALVRMVVAGVFAASLSCKTSEVPAATESSTGGASTGASTGAEGGERATLVHSYGLTTLQAYEETEPCVQWTLHNEQPLYVNAVTLVNDGGFHHSNWLTVPEDKFPGEDGFFRCSDRGYTELEAALAGTVVFAQSTQSRSEVQQLPEGVVIKIPPRHKIIAGVHLLNLASVAVETELRMALDIIHPRDVEVLVAPFRLTYYDLDIPAKRRSRFTGTCKLAGPYVGAVDGEFDLKLYHVLPHTHYLGDYFRLETIDAAGNGEVVFEKTGFDADANGKAFDPPLDLSGSDGLRFACGYDNWRDVSIGWGIGDQEMCVMLGLADSRAVMDIAVLSGSGASGVDGDVLLHEGPCTVLAFPEHGAQTEPTAEEEAAPLYVPPGDPGDVDLEPLKRCVDADATVPSKGAPSLQGIRGAIFAPGCVFSSCHDAKQPAAGLDLQSPGLHERLLAHEVAARVDAPLVAPGDAEGSWLYQIVSRCDPTDRDGQVLRHMPYNAPTLLTDGNVALIRAWINAGAEDN</sequence>
<evidence type="ECO:0000313" key="4">
    <source>
        <dbReference type="Proteomes" id="UP001139031"/>
    </source>
</evidence>
<proteinExistence type="predicted"/>
<organism evidence="3 4">
    <name type="scientific">Nannocystis pusilla</name>
    <dbReference type="NCBI Taxonomy" id="889268"/>
    <lineage>
        <taxon>Bacteria</taxon>
        <taxon>Pseudomonadati</taxon>
        <taxon>Myxococcota</taxon>
        <taxon>Polyangia</taxon>
        <taxon>Nannocystales</taxon>
        <taxon>Nannocystaceae</taxon>
        <taxon>Nannocystis</taxon>
    </lineage>
</organism>